<evidence type="ECO:0000256" key="5">
    <source>
        <dbReference type="ARBA" id="ARBA00022694"/>
    </source>
</evidence>
<keyword evidence="1 6" id="KW-0963">Cytoplasm</keyword>
<dbReference type="HAMAP" id="MF_01872">
    <property type="entry name" value="tRNA_methyltr_YfiC"/>
    <property type="match status" value="1"/>
</dbReference>
<dbReference type="InterPro" id="IPR050210">
    <property type="entry name" value="tRNA_Adenine-N(6)_MTase"/>
</dbReference>
<sequence>MKRELRRGGFTFKQFFVGHDRCGMKVTTDGVILGGWTPVSGCRRILDIGTGTGLLALMLAQRTEQHVMIDAVEIDRSAYEQALENVAASPWSNRIQVFHNDIKEYADNSNSSYDLIISNPPYFPEGTDCRDEARAKARYSHILTHDDLLIYAQRLLTEDGRFCVMLPCALGELLEQKALNLGWFVSRRTWVKDVIDKAPYIVLLELTRILQVCDEPTVWSRIYPAG</sequence>
<protein>
    <recommendedName>
        <fullName evidence="6">tRNA1(Val) (adenine(37)-N6)-methyltransferase</fullName>
        <ecNumber evidence="6">2.1.1.223</ecNumber>
    </recommendedName>
    <alternativeName>
        <fullName evidence="6">tRNA m6A37 methyltransferase</fullName>
    </alternativeName>
</protein>
<proteinExistence type="inferred from homology"/>
<dbReference type="PROSITE" id="PS00092">
    <property type="entry name" value="N6_MTASE"/>
    <property type="match status" value="1"/>
</dbReference>
<dbReference type="InterPro" id="IPR029063">
    <property type="entry name" value="SAM-dependent_MTases_sf"/>
</dbReference>
<dbReference type="GO" id="GO:0008033">
    <property type="term" value="P:tRNA processing"/>
    <property type="evidence" value="ECO:0007669"/>
    <property type="project" value="UniProtKB-UniRule"/>
</dbReference>
<dbReference type="Proteomes" id="UP000373449">
    <property type="component" value="Unassembled WGS sequence"/>
</dbReference>
<dbReference type="RefSeq" id="WP_255324424.1">
    <property type="nucleotide sequence ID" value="NZ_CAADJA010000002.1"/>
</dbReference>
<accession>A0A484ZKF6</accession>
<evidence type="ECO:0000313" key="9">
    <source>
        <dbReference type="Proteomes" id="UP000373449"/>
    </source>
</evidence>
<dbReference type="GO" id="GO:0005737">
    <property type="term" value="C:cytoplasm"/>
    <property type="evidence" value="ECO:0007669"/>
    <property type="project" value="UniProtKB-SubCell"/>
</dbReference>
<keyword evidence="5 6" id="KW-0819">tRNA processing</keyword>
<dbReference type="GO" id="GO:0003676">
    <property type="term" value="F:nucleic acid binding"/>
    <property type="evidence" value="ECO:0007669"/>
    <property type="project" value="InterPro"/>
</dbReference>
<keyword evidence="4 6" id="KW-0949">S-adenosyl-L-methionine</keyword>
<dbReference type="Pfam" id="PF05175">
    <property type="entry name" value="MTS"/>
    <property type="match status" value="1"/>
</dbReference>
<dbReference type="GO" id="GO:0016430">
    <property type="term" value="F:tRNA (adenine-N6)-methyltransferase activity"/>
    <property type="evidence" value="ECO:0007669"/>
    <property type="project" value="UniProtKB-UniRule"/>
</dbReference>
<dbReference type="GO" id="GO:0032259">
    <property type="term" value="P:methylation"/>
    <property type="evidence" value="ECO:0007669"/>
    <property type="project" value="UniProtKB-KW"/>
</dbReference>
<evidence type="ECO:0000259" key="7">
    <source>
        <dbReference type="Pfam" id="PF05175"/>
    </source>
</evidence>
<comment type="catalytic activity">
    <reaction evidence="6">
        <text>adenosine(37) in tRNA1(Val) + S-adenosyl-L-methionine = N(6)-methyladenosine(37) in tRNA1(Val) + S-adenosyl-L-homocysteine + H(+)</text>
        <dbReference type="Rhea" id="RHEA:43160"/>
        <dbReference type="Rhea" id="RHEA-COMP:10369"/>
        <dbReference type="Rhea" id="RHEA-COMP:10370"/>
        <dbReference type="ChEBI" id="CHEBI:15378"/>
        <dbReference type="ChEBI" id="CHEBI:57856"/>
        <dbReference type="ChEBI" id="CHEBI:59789"/>
        <dbReference type="ChEBI" id="CHEBI:74411"/>
        <dbReference type="ChEBI" id="CHEBI:74449"/>
        <dbReference type="EC" id="2.1.1.223"/>
    </reaction>
</comment>
<keyword evidence="2 6" id="KW-0489">Methyltransferase</keyword>
<evidence type="ECO:0000256" key="4">
    <source>
        <dbReference type="ARBA" id="ARBA00022691"/>
    </source>
</evidence>
<evidence type="ECO:0000256" key="1">
    <source>
        <dbReference type="ARBA" id="ARBA00022490"/>
    </source>
</evidence>
<evidence type="ECO:0000313" key="8">
    <source>
        <dbReference type="EMBL" id="VFS48266.1"/>
    </source>
</evidence>
<dbReference type="CDD" id="cd02440">
    <property type="entry name" value="AdoMet_MTases"/>
    <property type="match status" value="1"/>
</dbReference>
<evidence type="ECO:0000256" key="2">
    <source>
        <dbReference type="ARBA" id="ARBA00022603"/>
    </source>
</evidence>
<evidence type="ECO:0000256" key="3">
    <source>
        <dbReference type="ARBA" id="ARBA00022679"/>
    </source>
</evidence>
<feature type="domain" description="Methyltransferase small" evidence="7">
    <location>
        <begin position="43"/>
        <end position="124"/>
    </location>
</feature>
<dbReference type="EMBL" id="CAADJA010000002">
    <property type="protein sequence ID" value="VFS48266.1"/>
    <property type="molecule type" value="Genomic_DNA"/>
</dbReference>
<name>A0A484ZKF6_9GAMM</name>
<dbReference type="SUPFAM" id="SSF53335">
    <property type="entry name" value="S-adenosyl-L-methionine-dependent methyltransferases"/>
    <property type="match status" value="1"/>
</dbReference>
<dbReference type="InterPro" id="IPR007848">
    <property type="entry name" value="Small_mtfrase_dom"/>
</dbReference>
<dbReference type="PANTHER" id="PTHR47739:SF1">
    <property type="entry name" value="TRNA1(VAL) (ADENINE(37)-N6)-METHYLTRANSFERASE"/>
    <property type="match status" value="1"/>
</dbReference>
<organism evidence="8 9">
    <name type="scientific">Budvicia aquatica</name>
    <dbReference type="NCBI Taxonomy" id="82979"/>
    <lineage>
        <taxon>Bacteria</taxon>
        <taxon>Pseudomonadati</taxon>
        <taxon>Pseudomonadota</taxon>
        <taxon>Gammaproteobacteria</taxon>
        <taxon>Enterobacterales</taxon>
        <taxon>Budviciaceae</taxon>
        <taxon>Budvicia</taxon>
    </lineage>
</organism>
<evidence type="ECO:0000256" key="6">
    <source>
        <dbReference type="HAMAP-Rule" id="MF_01872"/>
    </source>
</evidence>
<dbReference type="EC" id="2.1.1.223" evidence="6"/>
<comment type="function">
    <text evidence="6">Specifically methylates the adenine in position 37 of tRNA(1)(Val) (anticodon cmo5UAC).</text>
</comment>
<comment type="similarity">
    <text evidence="6">Belongs to the methyltransferase superfamily. tRNA (adenine-N(6)-)-methyltransferase family.</text>
</comment>
<dbReference type="Gene3D" id="3.40.50.150">
    <property type="entry name" value="Vaccinia Virus protein VP39"/>
    <property type="match status" value="1"/>
</dbReference>
<dbReference type="InterPro" id="IPR022882">
    <property type="entry name" value="tRNA_adenine-N6_MeTrfase"/>
</dbReference>
<dbReference type="PANTHER" id="PTHR47739">
    <property type="entry name" value="TRNA1(VAL) (ADENINE(37)-N6)-METHYLTRANSFERASE"/>
    <property type="match status" value="1"/>
</dbReference>
<dbReference type="AlphaFoldDB" id="A0A484ZKF6"/>
<reference evidence="8 9" key="1">
    <citation type="submission" date="2019-03" db="EMBL/GenBank/DDBJ databases">
        <authorList>
            <consortium name="Pathogen Informatics"/>
        </authorList>
    </citation>
    <scope>NUCLEOTIDE SEQUENCE [LARGE SCALE GENOMIC DNA]</scope>
    <source>
        <strain evidence="8 9">NCTC12282</strain>
    </source>
</reference>
<keyword evidence="3 6" id="KW-0808">Transferase</keyword>
<comment type="subcellular location">
    <subcellularLocation>
        <location evidence="6">Cytoplasm</location>
    </subcellularLocation>
</comment>
<dbReference type="InterPro" id="IPR002052">
    <property type="entry name" value="DNA_methylase_N6_adenine_CS"/>
</dbReference>
<gene>
    <name evidence="8" type="primary">yfiC</name>
    <name evidence="8" type="ORF">NCTC12282_03110</name>
</gene>